<keyword evidence="1" id="KW-1185">Reference proteome</keyword>
<evidence type="ECO:0000313" key="1">
    <source>
        <dbReference type="Proteomes" id="UP000095287"/>
    </source>
</evidence>
<evidence type="ECO:0000313" key="2">
    <source>
        <dbReference type="WBParaSite" id="L893_g30251.t1"/>
    </source>
</evidence>
<dbReference type="WBParaSite" id="L893_g30251.t1">
    <property type="protein sequence ID" value="L893_g30251.t1"/>
    <property type="gene ID" value="L893_g30251"/>
</dbReference>
<reference evidence="2" key="1">
    <citation type="submission" date="2016-11" db="UniProtKB">
        <authorList>
            <consortium name="WormBaseParasite"/>
        </authorList>
    </citation>
    <scope>IDENTIFICATION</scope>
</reference>
<dbReference type="AlphaFoldDB" id="A0A1I7ZWC4"/>
<dbReference type="Proteomes" id="UP000095287">
    <property type="component" value="Unplaced"/>
</dbReference>
<accession>A0A1I7ZWC4</accession>
<name>A0A1I7ZWC4_9BILA</name>
<sequence length="96" mass="10982">MAFGALVKRRRMRLFIDSFPEATRGPVREGRRHIIMNSAGGDSATVTPTEHQRILRAVRDAFCLCSQSSLCLCPDICTATSWERVRNVIRNWTRFL</sequence>
<proteinExistence type="predicted"/>
<protein>
    <submittedName>
        <fullName evidence="2">Uncharacterized protein</fullName>
    </submittedName>
</protein>
<organism evidence="1 2">
    <name type="scientific">Steinernema glaseri</name>
    <dbReference type="NCBI Taxonomy" id="37863"/>
    <lineage>
        <taxon>Eukaryota</taxon>
        <taxon>Metazoa</taxon>
        <taxon>Ecdysozoa</taxon>
        <taxon>Nematoda</taxon>
        <taxon>Chromadorea</taxon>
        <taxon>Rhabditida</taxon>
        <taxon>Tylenchina</taxon>
        <taxon>Panagrolaimomorpha</taxon>
        <taxon>Strongyloidoidea</taxon>
        <taxon>Steinernematidae</taxon>
        <taxon>Steinernema</taxon>
    </lineage>
</organism>